<evidence type="ECO:0000313" key="4">
    <source>
        <dbReference type="EMBL" id="GBO37581.1"/>
    </source>
</evidence>
<gene>
    <name evidence="3" type="ORF">AVEN_210406_1</name>
    <name evidence="4" type="ORF">AVEN_67710_1</name>
</gene>
<feature type="chain" id="PRO_5033458755" evidence="2">
    <location>
        <begin position="18"/>
        <end position="165"/>
    </location>
</feature>
<name>A0A4Y2WKN4_ARAVE</name>
<dbReference type="AlphaFoldDB" id="A0A4Y2WKN4"/>
<feature type="signal peptide" evidence="2">
    <location>
        <begin position="1"/>
        <end position="17"/>
    </location>
</feature>
<dbReference type="OrthoDB" id="6436230at2759"/>
<evidence type="ECO:0000256" key="2">
    <source>
        <dbReference type="SAM" id="SignalP"/>
    </source>
</evidence>
<feature type="region of interest" description="Disordered" evidence="1">
    <location>
        <begin position="142"/>
        <end position="165"/>
    </location>
</feature>
<keyword evidence="2" id="KW-0732">Signal</keyword>
<evidence type="ECO:0000256" key="1">
    <source>
        <dbReference type="SAM" id="MobiDB-lite"/>
    </source>
</evidence>
<dbReference type="Proteomes" id="UP000499080">
    <property type="component" value="Unassembled WGS sequence"/>
</dbReference>
<organism evidence="4 5">
    <name type="scientific">Araneus ventricosus</name>
    <name type="common">Orbweaver spider</name>
    <name type="synonym">Epeira ventricosa</name>
    <dbReference type="NCBI Taxonomy" id="182803"/>
    <lineage>
        <taxon>Eukaryota</taxon>
        <taxon>Metazoa</taxon>
        <taxon>Ecdysozoa</taxon>
        <taxon>Arthropoda</taxon>
        <taxon>Chelicerata</taxon>
        <taxon>Arachnida</taxon>
        <taxon>Araneae</taxon>
        <taxon>Araneomorphae</taxon>
        <taxon>Entelegynae</taxon>
        <taxon>Araneoidea</taxon>
        <taxon>Araneidae</taxon>
        <taxon>Araneus</taxon>
    </lineage>
</organism>
<dbReference type="EMBL" id="BGPR01062071">
    <property type="protein sequence ID" value="GBO37581.1"/>
    <property type="molecule type" value="Genomic_DNA"/>
</dbReference>
<accession>A0A4Y2WKN4</accession>
<comment type="caution">
    <text evidence="4">The sequence shown here is derived from an EMBL/GenBank/DDBJ whole genome shotgun (WGS) entry which is preliminary data.</text>
</comment>
<evidence type="ECO:0000313" key="3">
    <source>
        <dbReference type="EMBL" id="GBO37517.1"/>
    </source>
</evidence>
<sequence>MNWREWFILFFLTGVNCFDCPQPYVPIDAEKVCIYMSSRPVALNEMEGYCSTEANGGKPFNRRFSDKGITELGRNLKLSVESVFPPEVYIGQYREHFNWGISRYRTFGWNKFCHNFLKKIAPCAILIIIWGRGGLVVRSRPWGRRAPGSRPDSTENPPCMGPAAR</sequence>
<reference evidence="4 5" key="1">
    <citation type="journal article" date="2019" name="Sci. Rep.">
        <title>Orb-weaving spider Araneus ventricosus genome elucidates the spidroin gene catalogue.</title>
        <authorList>
            <person name="Kono N."/>
            <person name="Nakamura H."/>
            <person name="Ohtoshi R."/>
            <person name="Moran D.A.P."/>
            <person name="Shinohara A."/>
            <person name="Yoshida Y."/>
            <person name="Fujiwara M."/>
            <person name="Mori M."/>
            <person name="Tomita M."/>
            <person name="Arakawa K."/>
        </authorList>
    </citation>
    <scope>NUCLEOTIDE SEQUENCE [LARGE SCALE GENOMIC DNA]</scope>
</reference>
<protein>
    <submittedName>
        <fullName evidence="4">Uncharacterized protein</fullName>
    </submittedName>
</protein>
<proteinExistence type="predicted"/>
<keyword evidence="5" id="KW-1185">Reference proteome</keyword>
<dbReference type="EMBL" id="BGPR01061986">
    <property type="protein sequence ID" value="GBO37517.1"/>
    <property type="molecule type" value="Genomic_DNA"/>
</dbReference>
<evidence type="ECO:0000313" key="5">
    <source>
        <dbReference type="Proteomes" id="UP000499080"/>
    </source>
</evidence>